<dbReference type="AlphaFoldDB" id="A0A2P1IQ82"/>
<reference evidence="1" key="1">
    <citation type="journal article" date="2018" name="Int. J. Parasitol.">
        <title>TGF-beta mimic proteins form an extended gene family in the murine parasite Heligmosomoides polygyrus.</title>
        <authorList>
            <person name="Smyth D.J."/>
            <person name="Harcus Y."/>
            <person name="White M.P.J."/>
            <person name="Gregory W.F."/>
            <person name="Nahler J."/>
            <person name="Stephens I."/>
            <person name="Toke-Bjolgerud E."/>
            <person name="Hewitson J.P."/>
            <person name="Ivens A."/>
            <person name="McSorley H.J."/>
            <person name="Maizels R.M."/>
        </authorList>
    </citation>
    <scope>NUCLEOTIDE SEQUENCE</scope>
</reference>
<organism evidence="1">
    <name type="scientific">Heligmosomoides polygyrus bakeri</name>
    <name type="common">Parasitic nematode worm</name>
    <name type="synonym">Heligmosomoides bakeri</name>
    <dbReference type="NCBI Taxonomy" id="375939"/>
    <lineage>
        <taxon>Eukaryota</taxon>
        <taxon>Metazoa</taxon>
        <taxon>Ecdysozoa</taxon>
        <taxon>Nematoda</taxon>
        <taxon>Chromadorea</taxon>
        <taxon>Rhabditida</taxon>
        <taxon>Rhabditina</taxon>
        <taxon>Rhabditomorpha</taxon>
        <taxon>Strongyloidea</taxon>
        <taxon>Heligmosomidae</taxon>
        <taxon>Heligmosomoides</taxon>
    </lineage>
</organism>
<evidence type="ECO:0000313" key="1">
    <source>
        <dbReference type="EMBL" id="AVN88300.1"/>
    </source>
</evidence>
<proteinExistence type="evidence at transcript level"/>
<sequence>MLLLFVAIGLVEAVGSSCLPLPDNETVWYEYYEYVENRHTVGEAATKDTSGNYPPQTHARAHCKALSKKADPGVFVAICYQRRGSQWMYYRNITACPDPRCEPLKKSVSVSYEYYTKAAEGKGMGTLTNPDGSGKYPEQTLVRRYCNELPRNSLAQAETYAECLDSEWKLKNLPDCRFAAGCDEEYLLEKLMFSDISYWVNQPAKFSEDNTYRHYRPGSRVTAKCKGESVKLTCADGGHWVTADGRKALCE</sequence>
<accession>A0A2P1IQ82</accession>
<dbReference type="EMBL" id="MG429744">
    <property type="protein sequence ID" value="AVN88300.1"/>
    <property type="molecule type" value="mRNA"/>
</dbReference>
<protein>
    <submittedName>
        <fullName evidence="1">Transforming growth factor beta mimic 9</fullName>
    </submittedName>
</protein>
<name>A0A2P1IQ82_HELBE</name>